<reference evidence="2" key="1">
    <citation type="submission" date="2022-01" db="EMBL/GenBank/DDBJ databases">
        <title>Colwellia maritima, isolated from seawater.</title>
        <authorList>
            <person name="Kristyanto S."/>
            <person name="Jung J."/>
            <person name="Jeon C.O."/>
        </authorList>
    </citation>
    <scope>NUCLEOTIDE SEQUENCE</scope>
    <source>
        <strain evidence="2">MSW7</strain>
    </source>
</reference>
<name>A0ABS9X5F8_9GAMM</name>
<accession>A0ABS9X5F8</accession>
<dbReference type="EMBL" id="JAKKSL010000002">
    <property type="protein sequence ID" value="MCI2284282.1"/>
    <property type="molecule type" value="Genomic_DNA"/>
</dbReference>
<sequence>MKLAKNLPTKERRKSLDFWFYLARILTISSWIAFLAALYISYFVAPETNYGVLRYYKIEVRQFWLTPLTGYLYLVIWFSAAGIYTSTLIDKYRSRRHCDNTHYNAYFLLAFNLIWLSLILYNVLGAKTG</sequence>
<feature type="transmembrane region" description="Helical" evidence="1">
    <location>
        <begin position="21"/>
        <end position="44"/>
    </location>
</feature>
<evidence type="ECO:0000313" key="2">
    <source>
        <dbReference type="EMBL" id="MCI2284282.1"/>
    </source>
</evidence>
<protein>
    <submittedName>
        <fullName evidence="2">Uncharacterized protein</fullName>
    </submittedName>
</protein>
<evidence type="ECO:0000313" key="3">
    <source>
        <dbReference type="Proteomes" id="UP001139646"/>
    </source>
</evidence>
<organism evidence="2 3">
    <name type="scientific">Colwellia maritima</name>
    <dbReference type="NCBI Taxonomy" id="2912588"/>
    <lineage>
        <taxon>Bacteria</taxon>
        <taxon>Pseudomonadati</taxon>
        <taxon>Pseudomonadota</taxon>
        <taxon>Gammaproteobacteria</taxon>
        <taxon>Alteromonadales</taxon>
        <taxon>Colwelliaceae</taxon>
        <taxon>Colwellia</taxon>
    </lineage>
</organism>
<keyword evidence="1" id="KW-1133">Transmembrane helix</keyword>
<keyword evidence="1" id="KW-0812">Transmembrane</keyword>
<keyword evidence="1" id="KW-0472">Membrane</keyword>
<keyword evidence="3" id="KW-1185">Reference proteome</keyword>
<feature type="transmembrane region" description="Helical" evidence="1">
    <location>
        <begin position="105"/>
        <end position="124"/>
    </location>
</feature>
<evidence type="ECO:0000256" key="1">
    <source>
        <dbReference type="SAM" id="Phobius"/>
    </source>
</evidence>
<feature type="transmembrane region" description="Helical" evidence="1">
    <location>
        <begin position="64"/>
        <end position="84"/>
    </location>
</feature>
<comment type="caution">
    <text evidence="2">The sequence shown here is derived from an EMBL/GenBank/DDBJ whole genome shotgun (WGS) entry which is preliminary data.</text>
</comment>
<dbReference type="Proteomes" id="UP001139646">
    <property type="component" value="Unassembled WGS sequence"/>
</dbReference>
<proteinExistence type="predicted"/>
<gene>
    <name evidence="2" type="ORF">L3081_13925</name>
</gene>
<dbReference type="RefSeq" id="WP_242286726.1">
    <property type="nucleotide sequence ID" value="NZ_JAKKSL010000002.1"/>
</dbReference>